<dbReference type="GO" id="GO:0016829">
    <property type="term" value="F:lyase activity"/>
    <property type="evidence" value="ECO:0007669"/>
    <property type="project" value="UniProtKB-KW"/>
</dbReference>
<comment type="caution">
    <text evidence="4">The sequence shown here is derived from an EMBL/GenBank/DDBJ whole genome shotgun (WGS) entry which is preliminary data.</text>
</comment>
<dbReference type="GO" id="GO:0006635">
    <property type="term" value="P:fatty acid beta-oxidation"/>
    <property type="evidence" value="ECO:0007669"/>
    <property type="project" value="TreeGrafter"/>
</dbReference>
<dbReference type="PANTHER" id="PTHR11941">
    <property type="entry name" value="ENOYL-COA HYDRATASE-RELATED"/>
    <property type="match status" value="1"/>
</dbReference>
<dbReference type="OrthoDB" id="9781757at2"/>
<keyword evidence="4" id="KW-0413">Isomerase</keyword>
<reference evidence="4 5" key="1">
    <citation type="journal article" date="2014" name="Int. J. Syst. Evol. Microbiol.">
        <title>Sneathiella chungangensis sp. nov., isolated from a marine sand, and emended description of the genus Sneathiella.</title>
        <authorList>
            <person name="Siamphan C."/>
            <person name="Kim H."/>
            <person name="Lee J.S."/>
            <person name="Kim W."/>
        </authorList>
    </citation>
    <scope>NUCLEOTIDE SEQUENCE [LARGE SCALE GENOMIC DNA]</scope>
    <source>
        <strain evidence="4 5">KCTC 32476</strain>
    </source>
</reference>
<dbReference type="InterPro" id="IPR018376">
    <property type="entry name" value="Enoyl-CoA_hyd/isom_CS"/>
</dbReference>
<dbReference type="PROSITE" id="PS00166">
    <property type="entry name" value="ENOYL_COA_HYDRATASE"/>
    <property type="match status" value="1"/>
</dbReference>
<dbReference type="Gene3D" id="1.10.12.10">
    <property type="entry name" value="Lyase 2-enoyl-coa Hydratase, Chain A, domain 2"/>
    <property type="match status" value="1"/>
</dbReference>
<organism evidence="4 5">
    <name type="scientific">Sneathiella chungangensis</name>
    <dbReference type="NCBI Taxonomy" id="1418234"/>
    <lineage>
        <taxon>Bacteria</taxon>
        <taxon>Pseudomonadati</taxon>
        <taxon>Pseudomonadota</taxon>
        <taxon>Alphaproteobacteria</taxon>
        <taxon>Sneathiellales</taxon>
        <taxon>Sneathiellaceae</taxon>
        <taxon>Sneathiella</taxon>
    </lineage>
</organism>
<dbReference type="Pfam" id="PF00378">
    <property type="entry name" value="ECH_1"/>
    <property type="match status" value="1"/>
</dbReference>
<evidence type="ECO:0000256" key="3">
    <source>
        <dbReference type="RuleBase" id="RU003707"/>
    </source>
</evidence>
<dbReference type="InterPro" id="IPR014748">
    <property type="entry name" value="Enoyl-CoA_hydra_C"/>
</dbReference>
<evidence type="ECO:0000256" key="1">
    <source>
        <dbReference type="ARBA" id="ARBA00005254"/>
    </source>
</evidence>
<name>A0A845MHA4_9PROT</name>
<dbReference type="EMBL" id="WTVA01000004">
    <property type="protein sequence ID" value="MZR22800.1"/>
    <property type="molecule type" value="Genomic_DNA"/>
</dbReference>
<dbReference type="InterPro" id="IPR029045">
    <property type="entry name" value="ClpP/crotonase-like_dom_sf"/>
</dbReference>
<proteinExistence type="inferred from homology"/>
<evidence type="ECO:0000313" key="5">
    <source>
        <dbReference type="Proteomes" id="UP000445696"/>
    </source>
</evidence>
<dbReference type="RefSeq" id="WP_161339259.1">
    <property type="nucleotide sequence ID" value="NZ_JBHSDG010000004.1"/>
</dbReference>
<evidence type="ECO:0000256" key="2">
    <source>
        <dbReference type="ARBA" id="ARBA00023239"/>
    </source>
</evidence>
<dbReference type="InterPro" id="IPR001753">
    <property type="entry name" value="Enoyl-CoA_hydra/iso"/>
</dbReference>
<protein>
    <submittedName>
        <fullName evidence="4">Enoyl-CoA hydratase/isomerase family protein</fullName>
    </submittedName>
</protein>
<keyword evidence="2" id="KW-0456">Lyase</keyword>
<sequence>MKYASIQFEISDKIAVLTLNRPEVKNALDNDIRVEIADVVRRLREGVDTKNLDVRALIIKGAGDAFSAGGDVKGMTISRTTAMIRNRIAEAHTWFSDLVNLEMPVIAAVNGPAFGAGFSLSLAADFILATPNARFCSVFARMGLIPDLAALYLLPRIVGLQRAKEIVFSSCILKPDEAKSYGIVYDIVEEDEIDDAAMTLAQKFQGASMTAIGLSKVLLNRSFHTDQAAMIELEAFAQGACVGTDDHKSSVSSFLNKQPFSFSGFGRSNWRKKT</sequence>
<keyword evidence="5" id="KW-1185">Reference proteome</keyword>
<dbReference type="AlphaFoldDB" id="A0A845MHA4"/>
<comment type="similarity">
    <text evidence="1 3">Belongs to the enoyl-CoA hydratase/isomerase family.</text>
</comment>
<dbReference type="GO" id="GO:0016853">
    <property type="term" value="F:isomerase activity"/>
    <property type="evidence" value="ECO:0007669"/>
    <property type="project" value="UniProtKB-KW"/>
</dbReference>
<evidence type="ECO:0000313" key="4">
    <source>
        <dbReference type="EMBL" id="MZR22800.1"/>
    </source>
</evidence>
<dbReference type="Proteomes" id="UP000445696">
    <property type="component" value="Unassembled WGS sequence"/>
</dbReference>
<accession>A0A845MHA4</accession>
<dbReference type="Gene3D" id="3.90.226.10">
    <property type="entry name" value="2-enoyl-CoA Hydratase, Chain A, domain 1"/>
    <property type="match status" value="1"/>
</dbReference>
<gene>
    <name evidence="4" type="ORF">GQF03_10705</name>
</gene>
<dbReference type="CDD" id="cd06558">
    <property type="entry name" value="crotonase-like"/>
    <property type="match status" value="1"/>
</dbReference>
<dbReference type="PANTHER" id="PTHR11941:SF54">
    <property type="entry name" value="ENOYL-COA HYDRATASE, MITOCHONDRIAL"/>
    <property type="match status" value="1"/>
</dbReference>
<dbReference type="SUPFAM" id="SSF52096">
    <property type="entry name" value="ClpP/crotonase"/>
    <property type="match status" value="1"/>
</dbReference>